<comment type="similarity">
    <text evidence="1 6">Belongs to the carbohydrate kinase PfkB family.</text>
</comment>
<keyword evidence="3" id="KW-0547">Nucleotide-binding</keyword>
<comment type="caution">
    <text evidence="8">The sequence shown here is derived from an EMBL/GenBank/DDBJ whole genome shotgun (WGS) entry which is preliminary data.</text>
</comment>
<dbReference type="PANTHER" id="PTHR46566:SF2">
    <property type="entry name" value="ATP-DEPENDENT 6-PHOSPHOFRUCTOKINASE ISOZYME 2"/>
    <property type="match status" value="1"/>
</dbReference>
<evidence type="ECO:0000256" key="5">
    <source>
        <dbReference type="ARBA" id="ARBA00022840"/>
    </source>
</evidence>
<proteinExistence type="inferred from homology"/>
<keyword evidence="9" id="KW-1185">Reference proteome</keyword>
<name>A0A7X6JYT3_9RHOB</name>
<keyword evidence="2 6" id="KW-0808">Transferase</keyword>
<evidence type="ECO:0000256" key="4">
    <source>
        <dbReference type="ARBA" id="ARBA00022777"/>
    </source>
</evidence>
<dbReference type="EMBL" id="JAAZQQ010000006">
    <property type="protein sequence ID" value="NKX46215.1"/>
    <property type="molecule type" value="Genomic_DNA"/>
</dbReference>
<dbReference type="Pfam" id="PF00294">
    <property type="entry name" value="PfkB"/>
    <property type="match status" value="1"/>
</dbReference>
<gene>
    <name evidence="8" type="ORF">HCU73_16600</name>
</gene>
<protein>
    <recommendedName>
        <fullName evidence="6">Phosphofructokinase</fullName>
    </recommendedName>
</protein>
<evidence type="ECO:0000256" key="2">
    <source>
        <dbReference type="ARBA" id="ARBA00022679"/>
    </source>
</evidence>
<feature type="domain" description="Carbohydrate kinase PfkB" evidence="7">
    <location>
        <begin position="12"/>
        <end position="296"/>
    </location>
</feature>
<evidence type="ECO:0000313" key="8">
    <source>
        <dbReference type="EMBL" id="NKX46215.1"/>
    </source>
</evidence>
<dbReference type="InterPro" id="IPR017583">
    <property type="entry name" value="Tagatose/fructose_Pkinase"/>
</dbReference>
<dbReference type="PIRSF" id="PIRSF000535">
    <property type="entry name" value="1PFK/6PFK/LacC"/>
    <property type="match status" value="1"/>
</dbReference>
<dbReference type="NCBIfam" id="TIGR03168">
    <property type="entry name" value="1-PFK"/>
    <property type="match status" value="1"/>
</dbReference>
<dbReference type="SUPFAM" id="SSF53613">
    <property type="entry name" value="Ribokinase-like"/>
    <property type="match status" value="1"/>
</dbReference>
<organism evidence="8 9">
    <name type="scientific">Roseicyclus persicicus</name>
    <dbReference type="NCBI Taxonomy" id="2650661"/>
    <lineage>
        <taxon>Bacteria</taxon>
        <taxon>Pseudomonadati</taxon>
        <taxon>Pseudomonadota</taxon>
        <taxon>Alphaproteobacteria</taxon>
        <taxon>Rhodobacterales</taxon>
        <taxon>Roseobacteraceae</taxon>
        <taxon>Roseicyclus</taxon>
    </lineage>
</organism>
<sequence length="313" mass="30988">MAILTVTLNPAIDLETVTEAVRPGEKLRCAEPSRDPGGGGINVARAIHQLGGAATALVAAGGVPGAELAAMLDALEVPVGRLPAPGVVRHNLAVRDLATGQQFRFILPGPSWAPADVEAMAAALRAAVAPGDWVVLSGSLPPGMAPDALCDLARALAGQGARVVADTSGEGLTALAEGRAGLAALRMNREEAEALAGHPLPGPADSAAFAAGLVARGAAGVVIVARGAEGSVLAAAEGCWTAPVADVPVVSRTGAGDSFVAAAVMALARGATLPEVLQDGCAAASAAVTTPATALCDRATMDRLRPQCRARAL</sequence>
<dbReference type="CDD" id="cd01164">
    <property type="entry name" value="FruK_PfkB_like"/>
    <property type="match status" value="1"/>
</dbReference>
<evidence type="ECO:0000256" key="1">
    <source>
        <dbReference type="ARBA" id="ARBA00010688"/>
    </source>
</evidence>
<evidence type="ECO:0000256" key="3">
    <source>
        <dbReference type="ARBA" id="ARBA00022741"/>
    </source>
</evidence>
<keyword evidence="4 8" id="KW-0418">Kinase</keyword>
<dbReference type="GO" id="GO:0005524">
    <property type="term" value="F:ATP binding"/>
    <property type="evidence" value="ECO:0007669"/>
    <property type="project" value="UniProtKB-KW"/>
</dbReference>
<evidence type="ECO:0000313" key="9">
    <source>
        <dbReference type="Proteomes" id="UP000526408"/>
    </source>
</evidence>
<accession>A0A7X6JYT3</accession>
<dbReference type="InterPro" id="IPR029056">
    <property type="entry name" value="Ribokinase-like"/>
</dbReference>
<evidence type="ECO:0000259" key="7">
    <source>
        <dbReference type="Pfam" id="PF00294"/>
    </source>
</evidence>
<evidence type="ECO:0000256" key="6">
    <source>
        <dbReference type="PIRNR" id="PIRNR000535"/>
    </source>
</evidence>
<dbReference type="RefSeq" id="WP_168624599.1">
    <property type="nucleotide sequence ID" value="NZ_JAAZQQ010000006.1"/>
</dbReference>
<dbReference type="AlphaFoldDB" id="A0A7X6JYT3"/>
<dbReference type="GO" id="GO:0003872">
    <property type="term" value="F:6-phosphofructokinase activity"/>
    <property type="evidence" value="ECO:0007669"/>
    <property type="project" value="TreeGrafter"/>
</dbReference>
<dbReference type="InterPro" id="IPR011611">
    <property type="entry name" value="PfkB_dom"/>
</dbReference>
<dbReference type="PROSITE" id="PS00583">
    <property type="entry name" value="PFKB_KINASES_1"/>
    <property type="match status" value="1"/>
</dbReference>
<dbReference type="GO" id="GO:0005829">
    <property type="term" value="C:cytosol"/>
    <property type="evidence" value="ECO:0007669"/>
    <property type="project" value="TreeGrafter"/>
</dbReference>
<dbReference type="Gene3D" id="3.40.1190.20">
    <property type="match status" value="1"/>
</dbReference>
<dbReference type="Proteomes" id="UP000526408">
    <property type="component" value="Unassembled WGS sequence"/>
</dbReference>
<keyword evidence="5" id="KW-0067">ATP-binding</keyword>
<dbReference type="PANTHER" id="PTHR46566">
    <property type="entry name" value="1-PHOSPHOFRUCTOKINASE-RELATED"/>
    <property type="match status" value="1"/>
</dbReference>
<dbReference type="InterPro" id="IPR002173">
    <property type="entry name" value="Carboh/pur_kinase_PfkB_CS"/>
</dbReference>
<reference evidence="8 9" key="1">
    <citation type="submission" date="2020-04" db="EMBL/GenBank/DDBJ databases">
        <authorList>
            <person name="Yoon J."/>
        </authorList>
    </citation>
    <scope>NUCLEOTIDE SEQUENCE [LARGE SCALE GENOMIC DNA]</scope>
    <source>
        <strain evidence="8 9">KMU-115</strain>
    </source>
</reference>